<keyword evidence="2" id="KW-1185">Reference proteome</keyword>
<dbReference type="Proteomes" id="UP000433104">
    <property type="component" value="Unassembled WGS sequence"/>
</dbReference>
<comment type="caution">
    <text evidence="1">The sequence shown here is derived from an EMBL/GenBank/DDBJ whole genome shotgun (WGS) entry which is preliminary data.</text>
</comment>
<name>A0A844ZDT7_9SPHN</name>
<reference evidence="1 2" key="1">
    <citation type="submission" date="2019-12" db="EMBL/GenBank/DDBJ databases">
        <title>Genomic-based taxomic classification of the family Erythrobacteraceae.</title>
        <authorList>
            <person name="Xu L."/>
        </authorList>
    </citation>
    <scope>NUCLEOTIDE SEQUENCE [LARGE SCALE GENOMIC DNA]</scope>
    <source>
        <strain evidence="1 2">MCCC 1A09962</strain>
    </source>
</reference>
<evidence type="ECO:0000313" key="1">
    <source>
        <dbReference type="EMBL" id="MXO85110.1"/>
    </source>
</evidence>
<dbReference type="EMBL" id="WTYW01000001">
    <property type="protein sequence ID" value="MXO85110.1"/>
    <property type="molecule type" value="Genomic_DNA"/>
</dbReference>
<gene>
    <name evidence="1" type="ORF">GRI38_03600</name>
</gene>
<dbReference type="RefSeq" id="WP_160681541.1">
    <property type="nucleotide sequence ID" value="NZ_WTYW01000001.1"/>
</dbReference>
<dbReference type="OrthoDB" id="7507855at2"/>
<evidence type="ECO:0000313" key="2">
    <source>
        <dbReference type="Proteomes" id="UP000433104"/>
    </source>
</evidence>
<protein>
    <submittedName>
        <fullName evidence="1">Uncharacterized protein</fullName>
    </submittedName>
</protein>
<sequence>MVEKPSEQFPETIDNRAEISADCTDYKVLLGWSAGDLGDRLSLRMQSLDASQERDQDVHETCMFMTKTQAVQLATYLFQITGESAPTRHKPPLLDRLLGK</sequence>
<organism evidence="1 2">
    <name type="scientific">Parapontixanthobacter aurantiacus</name>
    <dbReference type="NCBI Taxonomy" id="1463599"/>
    <lineage>
        <taxon>Bacteria</taxon>
        <taxon>Pseudomonadati</taxon>
        <taxon>Pseudomonadota</taxon>
        <taxon>Alphaproteobacteria</taxon>
        <taxon>Sphingomonadales</taxon>
        <taxon>Erythrobacteraceae</taxon>
        <taxon>Parapontixanthobacter</taxon>
    </lineage>
</organism>
<proteinExistence type="predicted"/>
<accession>A0A844ZDT7</accession>
<dbReference type="AlphaFoldDB" id="A0A844ZDT7"/>